<dbReference type="Proteomes" id="UP000800097">
    <property type="component" value="Unassembled WGS sequence"/>
</dbReference>
<gene>
    <name evidence="1" type="ORF">EI97DRAFT_454328</name>
</gene>
<evidence type="ECO:0000313" key="1">
    <source>
        <dbReference type="EMBL" id="KAF2281110.1"/>
    </source>
</evidence>
<dbReference type="EMBL" id="ML986484">
    <property type="protein sequence ID" value="KAF2281110.1"/>
    <property type="molecule type" value="Genomic_DNA"/>
</dbReference>
<organism evidence="1 2">
    <name type="scientific">Westerdykella ornata</name>
    <dbReference type="NCBI Taxonomy" id="318751"/>
    <lineage>
        <taxon>Eukaryota</taxon>
        <taxon>Fungi</taxon>
        <taxon>Dikarya</taxon>
        <taxon>Ascomycota</taxon>
        <taxon>Pezizomycotina</taxon>
        <taxon>Dothideomycetes</taxon>
        <taxon>Pleosporomycetidae</taxon>
        <taxon>Pleosporales</taxon>
        <taxon>Sporormiaceae</taxon>
        <taxon>Westerdykella</taxon>
    </lineage>
</organism>
<sequence>MTSTSAASPLVQRIIEVTKKRFSKYVSLDEDELEELAEKLAFTIRYKYSSPPPREETIVNRAIEPPPFVCSSCRHTPMASTTMVLVPPHSKSYTKASLS</sequence>
<protein>
    <submittedName>
        <fullName evidence="1">Uncharacterized protein</fullName>
    </submittedName>
</protein>
<dbReference type="RefSeq" id="XP_033658647.1">
    <property type="nucleotide sequence ID" value="XM_033800529.1"/>
</dbReference>
<evidence type="ECO:0000313" key="2">
    <source>
        <dbReference type="Proteomes" id="UP000800097"/>
    </source>
</evidence>
<dbReference type="GeneID" id="54553704"/>
<keyword evidence="2" id="KW-1185">Reference proteome</keyword>
<proteinExistence type="predicted"/>
<name>A0A6A6JWX1_WESOR</name>
<accession>A0A6A6JWX1</accession>
<dbReference type="AlphaFoldDB" id="A0A6A6JWX1"/>
<reference evidence="1" key="1">
    <citation type="journal article" date="2020" name="Stud. Mycol.">
        <title>101 Dothideomycetes genomes: a test case for predicting lifestyles and emergence of pathogens.</title>
        <authorList>
            <person name="Haridas S."/>
            <person name="Albert R."/>
            <person name="Binder M."/>
            <person name="Bloem J."/>
            <person name="Labutti K."/>
            <person name="Salamov A."/>
            <person name="Andreopoulos B."/>
            <person name="Baker S."/>
            <person name="Barry K."/>
            <person name="Bills G."/>
            <person name="Bluhm B."/>
            <person name="Cannon C."/>
            <person name="Castanera R."/>
            <person name="Culley D."/>
            <person name="Daum C."/>
            <person name="Ezra D."/>
            <person name="Gonzalez J."/>
            <person name="Henrissat B."/>
            <person name="Kuo A."/>
            <person name="Liang C."/>
            <person name="Lipzen A."/>
            <person name="Lutzoni F."/>
            <person name="Magnuson J."/>
            <person name="Mondo S."/>
            <person name="Nolan M."/>
            <person name="Ohm R."/>
            <person name="Pangilinan J."/>
            <person name="Park H.-J."/>
            <person name="Ramirez L."/>
            <person name="Alfaro M."/>
            <person name="Sun H."/>
            <person name="Tritt A."/>
            <person name="Yoshinaga Y."/>
            <person name="Zwiers L.-H."/>
            <person name="Turgeon B."/>
            <person name="Goodwin S."/>
            <person name="Spatafora J."/>
            <person name="Crous P."/>
            <person name="Grigoriev I."/>
        </authorList>
    </citation>
    <scope>NUCLEOTIDE SEQUENCE</scope>
    <source>
        <strain evidence="1">CBS 379.55</strain>
    </source>
</reference>